<name>A0A562QDW1_9PSED</name>
<dbReference type="OrthoDB" id="9774191at2"/>
<dbReference type="InterPro" id="IPR036291">
    <property type="entry name" value="NAD(P)-bd_dom_sf"/>
</dbReference>
<dbReference type="PANTHER" id="PTHR43708:SF5">
    <property type="entry name" value="CONSERVED EXPRESSED OXIDOREDUCTASE (EUROFUNG)-RELATED"/>
    <property type="match status" value="1"/>
</dbReference>
<dbReference type="PANTHER" id="PTHR43708">
    <property type="entry name" value="CONSERVED EXPRESSED OXIDOREDUCTASE (EUROFUNG)"/>
    <property type="match status" value="1"/>
</dbReference>
<dbReference type="GO" id="GO:0000166">
    <property type="term" value="F:nucleotide binding"/>
    <property type="evidence" value="ECO:0007669"/>
    <property type="project" value="InterPro"/>
</dbReference>
<keyword evidence="6" id="KW-1185">Reference proteome</keyword>
<gene>
    <name evidence="5" type="ORF">IQ22_01836</name>
</gene>
<dbReference type="Pfam" id="PF02894">
    <property type="entry name" value="GFO_IDH_MocA_C"/>
    <property type="match status" value="1"/>
</dbReference>
<comment type="similarity">
    <text evidence="1">Belongs to the Gfo/Idh/MocA family.</text>
</comment>
<comment type="caution">
    <text evidence="5">The sequence shown here is derived from an EMBL/GenBank/DDBJ whole genome shotgun (WGS) entry which is preliminary data.</text>
</comment>
<keyword evidence="2" id="KW-0560">Oxidoreductase</keyword>
<dbReference type="SUPFAM" id="SSF55347">
    <property type="entry name" value="Glyceraldehyde-3-phosphate dehydrogenase-like, C-terminal domain"/>
    <property type="match status" value="1"/>
</dbReference>
<protein>
    <submittedName>
        <fullName evidence="5">Putative dehydrogenase</fullName>
    </submittedName>
</protein>
<feature type="domain" description="Gfo/Idh/MocA-like oxidoreductase C-terminal" evidence="4">
    <location>
        <begin position="132"/>
        <end position="338"/>
    </location>
</feature>
<sequence length="340" mass="37552">MRIGLVGYGKGGRYFHAPLIASTPHATLAGVVTRSPERRAELAQDHPQTPAYDTLAQLIDTGIDAVIISTPPDTRYELIMEAIEHGIPVVSDKPFARDETQARELVRAAEEAGVMLTVYQNRRWDSDVLTVRRLISNGTLGTIQTCESRIEVFDPVSAYQNTGGGVLRDIGSHLVDQALLLFGPAQSVYAEVSFLPDTVERDDGFFLSLHHEGGVISHIHGNCLQKTPGPRFRVTGSTASYTVEGLDGQTQALFDGRSPRTEKDRWGLEEHRRWGWLQRGEDRERVPSERGRWDLFYSQLAQALQGKARPPVDPWDAVACIRVLDAARQSGQEGCVVSLG</sequence>
<dbReference type="Gene3D" id="3.40.50.720">
    <property type="entry name" value="NAD(P)-binding Rossmann-like Domain"/>
    <property type="match status" value="1"/>
</dbReference>
<dbReference type="EMBL" id="VLKY01000005">
    <property type="protein sequence ID" value="TWI54931.1"/>
    <property type="molecule type" value="Genomic_DNA"/>
</dbReference>
<dbReference type="AlphaFoldDB" id="A0A562QDW1"/>
<evidence type="ECO:0000259" key="4">
    <source>
        <dbReference type="Pfam" id="PF02894"/>
    </source>
</evidence>
<dbReference type="Gene3D" id="3.30.360.10">
    <property type="entry name" value="Dihydrodipicolinate Reductase, domain 2"/>
    <property type="match status" value="1"/>
</dbReference>
<organism evidence="5 6">
    <name type="scientific">Pseudomonas duriflava</name>
    <dbReference type="NCBI Taxonomy" id="459528"/>
    <lineage>
        <taxon>Bacteria</taxon>
        <taxon>Pseudomonadati</taxon>
        <taxon>Pseudomonadota</taxon>
        <taxon>Gammaproteobacteria</taxon>
        <taxon>Pseudomonadales</taxon>
        <taxon>Pseudomonadaceae</taxon>
        <taxon>Pseudomonas</taxon>
    </lineage>
</organism>
<dbReference type="RefSeq" id="WP_145140866.1">
    <property type="nucleotide sequence ID" value="NZ_VLKY01000005.1"/>
</dbReference>
<dbReference type="GO" id="GO:0016491">
    <property type="term" value="F:oxidoreductase activity"/>
    <property type="evidence" value="ECO:0007669"/>
    <property type="project" value="UniProtKB-KW"/>
</dbReference>
<accession>A0A562QDW1</accession>
<dbReference type="InterPro" id="IPR000683">
    <property type="entry name" value="Gfo/Idh/MocA-like_OxRdtase_N"/>
</dbReference>
<evidence type="ECO:0000259" key="3">
    <source>
        <dbReference type="Pfam" id="PF01408"/>
    </source>
</evidence>
<evidence type="ECO:0000256" key="2">
    <source>
        <dbReference type="ARBA" id="ARBA00023002"/>
    </source>
</evidence>
<proteinExistence type="inferred from homology"/>
<dbReference type="SUPFAM" id="SSF51735">
    <property type="entry name" value="NAD(P)-binding Rossmann-fold domains"/>
    <property type="match status" value="1"/>
</dbReference>
<reference evidence="5 6" key="1">
    <citation type="journal article" date="2015" name="Stand. Genomic Sci.">
        <title>Genomic Encyclopedia of Bacterial and Archaeal Type Strains, Phase III: the genomes of soil and plant-associated and newly described type strains.</title>
        <authorList>
            <person name="Whitman W.B."/>
            <person name="Woyke T."/>
            <person name="Klenk H.P."/>
            <person name="Zhou Y."/>
            <person name="Lilburn T.G."/>
            <person name="Beck B.J."/>
            <person name="De Vos P."/>
            <person name="Vandamme P."/>
            <person name="Eisen J.A."/>
            <person name="Garrity G."/>
            <person name="Hugenholtz P."/>
            <person name="Kyrpides N.C."/>
        </authorList>
    </citation>
    <scope>NUCLEOTIDE SEQUENCE [LARGE SCALE GENOMIC DNA]</scope>
    <source>
        <strain evidence="5 6">CGMCC 1.6858</strain>
    </source>
</reference>
<dbReference type="InterPro" id="IPR004104">
    <property type="entry name" value="Gfo/Idh/MocA-like_OxRdtase_C"/>
</dbReference>
<dbReference type="Pfam" id="PF01408">
    <property type="entry name" value="GFO_IDH_MocA"/>
    <property type="match status" value="1"/>
</dbReference>
<dbReference type="InterPro" id="IPR051317">
    <property type="entry name" value="Gfo/Idh/MocA_oxidoreduct"/>
</dbReference>
<dbReference type="Proteomes" id="UP000316905">
    <property type="component" value="Unassembled WGS sequence"/>
</dbReference>
<evidence type="ECO:0000256" key="1">
    <source>
        <dbReference type="ARBA" id="ARBA00010928"/>
    </source>
</evidence>
<feature type="domain" description="Gfo/Idh/MocA-like oxidoreductase N-terminal" evidence="3">
    <location>
        <begin position="1"/>
        <end position="119"/>
    </location>
</feature>
<evidence type="ECO:0000313" key="6">
    <source>
        <dbReference type="Proteomes" id="UP000316905"/>
    </source>
</evidence>
<evidence type="ECO:0000313" key="5">
    <source>
        <dbReference type="EMBL" id="TWI54931.1"/>
    </source>
</evidence>